<evidence type="ECO:0000256" key="4">
    <source>
        <dbReference type="ARBA" id="ARBA00022692"/>
    </source>
</evidence>
<evidence type="ECO:0000256" key="5">
    <source>
        <dbReference type="ARBA" id="ARBA00023077"/>
    </source>
</evidence>
<comment type="similarity">
    <text evidence="8 9">Belongs to the TonB-dependent receptor family.</text>
</comment>
<reference evidence="13" key="1">
    <citation type="submission" date="2018-08" db="EMBL/GenBank/DDBJ databases">
        <authorList>
            <person name="Liu Z.-W."/>
            <person name="Du Z.-J."/>
        </authorList>
    </citation>
    <scope>NUCLEOTIDE SEQUENCE [LARGE SCALE GENOMIC DNA]</scope>
    <source>
        <strain evidence="13">H4X</strain>
    </source>
</reference>
<dbReference type="Gene3D" id="2.40.170.20">
    <property type="entry name" value="TonB-dependent receptor, beta-barrel domain"/>
    <property type="match status" value="1"/>
</dbReference>
<accession>A0A3D8L2W7</accession>
<keyword evidence="13" id="KW-1185">Reference proteome</keyword>
<feature type="domain" description="TonB-dependent receptor-like beta-barrel" evidence="10">
    <location>
        <begin position="296"/>
        <end position="768"/>
    </location>
</feature>
<comment type="subcellular location">
    <subcellularLocation>
        <location evidence="1 8">Cell outer membrane</location>
        <topology evidence="1 8">Multi-pass membrane protein</topology>
    </subcellularLocation>
</comment>
<protein>
    <submittedName>
        <fullName evidence="12">TonB-dependent receptor</fullName>
    </submittedName>
</protein>
<dbReference type="GO" id="GO:0015344">
    <property type="term" value="F:siderophore uptake transmembrane transporter activity"/>
    <property type="evidence" value="ECO:0007669"/>
    <property type="project" value="TreeGrafter"/>
</dbReference>
<dbReference type="InterPro" id="IPR008969">
    <property type="entry name" value="CarboxyPept-like_regulatory"/>
</dbReference>
<proteinExistence type="inferred from homology"/>
<dbReference type="PROSITE" id="PS52016">
    <property type="entry name" value="TONB_DEPENDENT_REC_3"/>
    <property type="match status" value="1"/>
</dbReference>
<dbReference type="InterPro" id="IPR036942">
    <property type="entry name" value="Beta-barrel_TonB_sf"/>
</dbReference>
<dbReference type="Pfam" id="PF00593">
    <property type="entry name" value="TonB_dep_Rec_b-barrel"/>
    <property type="match status" value="1"/>
</dbReference>
<dbReference type="Proteomes" id="UP000256708">
    <property type="component" value="Unassembled WGS sequence"/>
</dbReference>
<keyword evidence="12" id="KW-0675">Receptor</keyword>
<dbReference type="InterPro" id="IPR012910">
    <property type="entry name" value="Plug_dom"/>
</dbReference>
<feature type="domain" description="TonB-dependent receptor plug" evidence="11">
    <location>
        <begin position="146"/>
        <end position="250"/>
    </location>
</feature>
<dbReference type="InterPro" id="IPR000531">
    <property type="entry name" value="Beta-barrel_TonB"/>
</dbReference>
<dbReference type="SUPFAM" id="SSF56935">
    <property type="entry name" value="Porins"/>
    <property type="match status" value="1"/>
</dbReference>
<evidence type="ECO:0000256" key="1">
    <source>
        <dbReference type="ARBA" id="ARBA00004571"/>
    </source>
</evidence>
<sequence length="804" mass="88978">MPIIAKILAVFFFKYFQHSFLLILLFMAMQVQPALAQLLPPPDLETGEEQDCGLTLSGKVLDHDSRATLIGATVSIPELHKASVADAYGNYHFHHLCQGTYTVQVTYVGYEPESFTIRLTGSSVRDLQLHTAARTLGTVEVTGAHLQEQAQSSYTLSGRELEETRGLSLAGTLQGIAGVTTIQTGPTISKPVIHGMHSNRILLLNNGVRQEGQQWGSEHAPEIDPFVATQMKVIKGAAGVRYGADAIGGVVIVEPRALPTTPGVGGEVNLVGSTNNRQMAASATAEGNFAGIPPLSWRLQGTYKKAGNTRTPDYYLENTGFEEQNFSAALGYRKEKFGGELFYSQFNTKLGILRAAHIGNLTDLNYAIARGRPAGAENVEFTYEIGRPYQNVQHDLLKAKAYLQTGEAGRLEFVYGLQRNRREEYDVHGPATGNPALYLNLNTHTTEAIWEHQPLGNFTGSVGVSTIYQQNTYKYSDFLPYYTGITAGAFVIEKWRKDRLQLEAGLRYDYKYLQVKRFSSSRELLKPEYDFNNVSGTLGALYDVGYHLTFGLSATSAWRAPSVNELFSDGVHHSAATYEVGDPELGSEQAYNFEASVNYFGNTRLNGQLSLYHNFINNYIYLAPLANPVLTIRGAFPAFRYRQTDATFSGVDLSLEYNLLPNLVIDSKTAIVRARNTEADDYLINIPADRFNNSLRYEFGQSGNGSRFSDAYVSLGGTYVAEQTRVPEKTDEDFAPAPDAYFLMQAAAGATVHFGKQPVEIGITGNNLLNTTYRDYLNRFRYFADEAGRLIMFRIKVPLDFSKT</sequence>
<keyword evidence="4 8" id="KW-0812">Transmembrane</keyword>
<dbReference type="AlphaFoldDB" id="A0A3D8L2W7"/>
<comment type="caution">
    <text evidence="12">The sequence shown here is derived from an EMBL/GenBank/DDBJ whole genome shotgun (WGS) entry which is preliminary data.</text>
</comment>
<dbReference type="Gene3D" id="2.170.130.10">
    <property type="entry name" value="TonB-dependent receptor, plug domain"/>
    <property type="match status" value="1"/>
</dbReference>
<gene>
    <name evidence="12" type="ORF">DXT99_24000</name>
</gene>
<evidence type="ECO:0000313" key="12">
    <source>
        <dbReference type="EMBL" id="RDV11751.1"/>
    </source>
</evidence>
<dbReference type="InterPro" id="IPR039426">
    <property type="entry name" value="TonB-dep_rcpt-like"/>
</dbReference>
<evidence type="ECO:0000256" key="8">
    <source>
        <dbReference type="PROSITE-ProRule" id="PRU01360"/>
    </source>
</evidence>
<keyword evidence="5 9" id="KW-0798">TonB box</keyword>
<name>A0A3D8L2W7_9BACT</name>
<evidence type="ECO:0000256" key="6">
    <source>
        <dbReference type="ARBA" id="ARBA00023136"/>
    </source>
</evidence>
<keyword evidence="6 8" id="KW-0472">Membrane</keyword>
<dbReference type="Pfam" id="PF13715">
    <property type="entry name" value="CarbopepD_reg_2"/>
    <property type="match status" value="1"/>
</dbReference>
<dbReference type="EMBL" id="QRGR01000039">
    <property type="protein sequence ID" value="RDV11751.1"/>
    <property type="molecule type" value="Genomic_DNA"/>
</dbReference>
<keyword evidence="7 8" id="KW-0998">Cell outer membrane</keyword>
<dbReference type="Gene3D" id="2.60.40.1120">
    <property type="entry name" value="Carboxypeptidase-like, regulatory domain"/>
    <property type="match status" value="1"/>
</dbReference>
<dbReference type="GO" id="GO:0009279">
    <property type="term" value="C:cell outer membrane"/>
    <property type="evidence" value="ECO:0007669"/>
    <property type="project" value="UniProtKB-SubCell"/>
</dbReference>
<keyword evidence="3 8" id="KW-1134">Transmembrane beta strand</keyword>
<dbReference type="PANTHER" id="PTHR30069:SF40">
    <property type="entry name" value="TONB-DEPENDENT RECEPTOR NMB0964-RELATED"/>
    <property type="match status" value="1"/>
</dbReference>
<dbReference type="SUPFAM" id="SSF49464">
    <property type="entry name" value="Carboxypeptidase regulatory domain-like"/>
    <property type="match status" value="1"/>
</dbReference>
<evidence type="ECO:0000313" key="13">
    <source>
        <dbReference type="Proteomes" id="UP000256708"/>
    </source>
</evidence>
<dbReference type="GO" id="GO:0044718">
    <property type="term" value="P:siderophore transmembrane transport"/>
    <property type="evidence" value="ECO:0007669"/>
    <property type="project" value="TreeGrafter"/>
</dbReference>
<evidence type="ECO:0000256" key="2">
    <source>
        <dbReference type="ARBA" id="ARBA00022448"/>
    </source>
</evidence>
<evidence type="ECO:0000256" key="3">
    <source>
        <dbReference type="ARBA" id="ARBA00022452"/>
    </source>
</evidence>
<keyword evidence="2 8" id="KW-0813">Transport</keyword>
<dbReference type="InterPro" id="IPR037066">
    <property type="entry name" value="Plug_dom_sf"/>
</dbReference>
<evidence type="ECO:0000256" key="7">
    <source>
        <dbReference type="ARBA" id="ARBA00023237"/>
    </source>
</evidence>
<evidence type="ECO:0000259" key="10">
    <source>
        <dbReference type="Pfam" id="PF00593"/>
    </source>
</evidence>
<dbReference type="Pfam" id="PF07715">
    <property type="entry name" value="Plug"/>
    <property type="match status" value="1"/>
</dbReference>
<evidence type="ECO:0000256" key="9">
    <source>
        <dbReference type="RuleBase" id="RU003357"/>
    </source>
</evidence>
<organism evidence="12 13">
    <name type="scientific">Pontibacter diazotrophicus</name>
    <dbReference type="NCBI Taxonomy" id="1400979"/>
    <lineage>
        <taxon>Bacteria</taxon>
        <taxon>Pseudomonadati</taxon>
        <taxon>Bacteroidota</taxon>
        <taxon>Cytophagia</taxon>
        <taxon>Cytophagales</taxon>
        <taxon>Hymenobacteraceae</taxon>
        <taxon>Pontibacter</taxon>
    </lineage>
</organism>
<evidence type="ECO:0000259" key="11">
    <source>
        <dbReference type="Pfam" id="PF07715"/>
    </source>
</evidence>
<dbReference type="PANTHER" id="PTHR30069">
    <property type="entry name" value="TONB-DEPENDENT OUTER MEMBRANE RECEPTOR"/>
    <property type="match status" value="1"/>
</dbReference>